<dbReference type="CDD" id="cd13885">
    <property type="entry name" value="CuRO_2_CumA_like"/>
    <property type="match status" value="1"/>
</dbReference>
<evidence type="ECO:0000313" key="7">
    <source>
        <dbReference type="Proteomes" id="UP000179076"/>
    </source>
</evidence>
<sequence length="482" mass="53978">MLASHVTAGLIPRRRFLQTAFGVSGLAFLGSRPLRAASRQTSVRDFELRLEPSTAPLLGAQDPKVNVWAFNGLVPGPEIRVRQGERVRIVAINNLDRETTVHWHGLRVPNAQDGVPYLTQKPIAPGARHVYEFDCLDAGTFWYHPHLGSPEQVGRGLYGAFIVDEANPPRVDRDLTWVLDDWRVTKSGQLSDDFANRHDMTHGGQLGNIVTLNGTEPSPLQLRRGERLRIRLINAANARIFALSFRGHDPRIIAYDGQPVQPHAPVGGRIVLAPAMRVDVMLDATADSSQSYTLRDTYYRRESYEFLDIEYDEAPLRRDPLPDSITLAANPLTEPNLAKAELHEIRFEGGAMGRLHQARLDGRMLDLRELVRAGKAWAVNGVAANGHVHDPILTLRRGNTYRLTLVNDTAWPHPIHLHGHSFRVTKRNGTETELREWQDTVLIAPRESAEIVFVADNPGDWMFHCHILEHQDGGMMAAIRVA</sequence>
<feature type="domain" description="Plastocyanin-like" evidence="5">
    <location>
        <begin position="63"/>
        <end position="166"/>
    </location>
</feature>
<dbReference type="CDD" id="cd13906">
    <property type="entry name" value="CuRO_3_CumA_like"/>
    <property type="match status" value="1"/>
</dbReference>
<gene>
    <name evidence="6" type="ORF">A2W18_06855</name>
</gene>
<dbReference type="CDD" id="cd13861">
    <property type="entry name" value="CuRO_1_CumA_like"/>
    <property type="match status" value="1"/>
</dbReference>
<feature type="domain" description="Plastocyanin-like" evidence="4">
    <location>
        <begin position="385"/>
        <end position="481"/>
    </location>
</feature>
<dbReference type="Gene3D" id="2.60.40.420">
    <property type="entry name" value="Cupredoxins - blue copper proteins"/>
    <property type="match status" value="3"/>
</dbReference>
<feature type="domain" description="Plastocyanin-like" evidence="3">
    <location>
        <begin position="175"/>
        <end position="299"/>
    </location>
</feature>
<dbReference type="PROSITE" id="PS00080">
    <property type="entry name" value="MULTICOPPER_OXIDASE2"/>
    <property type="match status" value="1"/>
</dbReference>
<dbReference type="InterPro" id="IPR001117">
    <property type="entry name" value="Cu-oxidase_2nd"/>
</dbReference>
<keyword evidence="2" id="KW-0560">Oxidoreductase</keyword>
<dbReference type="InterPro" id="IPR045087">
    <property type="entry name" value="Cu-oxidase_fam"/>
</dbReference>
<dbReference type="InterPro" id="IPR033138">
    <property type="entry name" value="Cu_oxidase_CS"/>
</dbReference>
<evidence type="ECO:0000256" key="1">
    <source>
        <dbReference type="ARBA" id="ARBA00022723"/>
    </source>
</evidence>
<dbReference type="SUPFAM" id="SSF49503">
    <property type="entry name" value="Cupredoxins"/>
    <property type="match status" value="3"/>
</dbReference>
<dbReference type="InterPro" id="IPR008972">
    <property type="entry name" value="Cupredoxin"/>
</dbReference>
<dbReference type="GO" id="GO:0016491">
    <property type="term" value="F:oxidoreductase activity"/>
    <property type="evidence" value="ECO:0007669"/>
    <property type="project" value="UniProtKB-KW"/>
</dbReference>
<organism evidence="6 7">
    <name type="scientific">Candidatus Muproteobacteria bacterium RBG_16_60_9</name>
    <dbReference type="NCBI Taxonomy" id="1817755"/>
    <lineage>
        <taxon>Bacteria</taxon>
        <taxon>Pseudomonadati</taxon>
        <taxon>Pseudomonadota</taxon>
        <taxon>Candidatus Muproteobacteria</taxon>
    </lineage>
</organism>
<keyword evidence="1" id="KW-0479">Metal-binding</keyword>
<dbReference type="Pfam" id="PF07731">
    <property type="entry name" value="Cu-oxidase_2"/>
    <property type="match status" value="1"/>
</dbReference>
<dbReference type="EMBL" id="MFSP01000138">
    <property type="protein sequence ID" value="OGI64299.1"/>
    <property type="molecule type" value="Genomic_DNA"/>
</dbReference>
<accession>A0A1F6V442</accession>
<dbReference type="Pfam" id="PF07732">
    <property type="entry name" value="Cu-oxidase_3"/>
    <property type="match status" value="1"/>
</dbReference>
<evidence type="ECO:0000259" key="3">
    <source>
        <dbReference type="Pfam" id="PF00394"/>
    </source>
</evidence>
<comment type="caution">
    <text evidence="6">The sequence shown here is derived from an EMBL/GenBank/DDBJ whole genome shotgun (WGS) entry which is preliminary data.</text>
</comment>
<dbReference type="PROSITE" id="PS00079">
    <property type="entry name" value="MULTICOPPER_OXIDASE1"/>
    <property type="match status" value="1"/>
</dbReference>
<dbReference type="PANTHER" id="PTHR11709">
    <property type="entry name" value="MULTI-COPPER OXIDASE"/>
    <property type="match status" value="1"/>
</dbReference>
<protein>
    <submittedName>
        <fullName evidence="6">Copper oxidase</fullName>
    </submittedName>
</protein>
<dbReference type="GO" id="GO:0005507">
    <property type="term" value="F:copper ion binding"/>
    <property type="evidence" value="ECO:0007669"/>
    <property type="project" value="InterPro"/>
</dbReference>
<proteinExistence type="predicted"/>
<dbReference type="InterPro" id="IPR006311">
    <property type="entry name" value="TAT_signal"/>
</dbReference>
<reference evidence="6 7" key="1">
    <citation type="journal article" date="2016" name="Nat. Commun.">
        <title>Thousands of microbial genomes shed light on interconnected biogeochemical processes in an aquifer system.</title>
        <authorList>
            <person name="Anantharaman K."/>
            <person name="Brown C.T."/>
            <person name="Hug L.A."/>
            <person name="Sharon I."/>
            <person name="Castelle C.J."/>
            <person name="Probst A.J."/>
            <person name="Thomas B.C."/>
            <person name="Singh A."/>
            <person name="Wilkins M.J."/>
            <person name="Karaoz U."/>
            <person name="Brodie E.L."/>
            <person name="Williams K.H."/>
            <person name="Hubbard S.S."/>
            <person name="Banfield J.F."/>
        </authorList>
    </citation>
    <scope>NUCLEOTIDE SEQUENCE [LARGE SCALE GENOMIC DNA]</scope>
</reference>
<dbReference type="PROSITE" id="PS51318">
    <property type="entry name" value="TAT"/>
    <property type="match status" value="1"/>
</dbReference>
<dbReference type="Pfam" id="PF00394">
    <property type="entry name" value="Cu-oxidase"/>
    <property type="match status" value="1"/>
</dbReference>
<dbReference type="InterPro" id="IPR011707">
    <property type="entry name" value="Cu-oxidase-like_N"/>
</dbReference>
<dbReference type="AlphaFoldDB" id="A0A1F6V442"/>
<name>A0A1F6V442_9PROT</name>
<evidence type="ECO:0000313" key="6">
    <source>
        <dbReference type="EMBL" id="OGI64299.1"/>
    </source>
</evidence>
<dbReference type="Proteomes" id="UP000179076">
    <property type="component" value="Unassembled WGS sequence"/>
</dbReference>
<dbReference type="InterPro" id="IPR002355">
    <property type="entry name" value="Cu_oxidase_Cu_BS"/>
</dbReference>
<evidence type="ECO:0000259" key="5">
    <source>
        <dbReference type="Pfam" id="PF07732"/>
    </source>
</evidence>
<evidence type="ECO:0000259" key="4">
    <source>
        <dbReference type="Pfam" id="PF07731"/>
    </source>
</evidence>
<dbReference type="InterPro" id="IPR011706">
    <property type="entry name" value="Cu-oxidase_C"/>
</dbReference>
<evidence type="ECO:0000256" key="2">
    <source>
        <dbReference type="ARBA" id="ARBA00023002"/>
    </source>
</evidence>